<accession>A0A2P7QJL4</accession>
<dbReference type="EMBL" id="PXYI01000007">
    <property type="protein sequence ID" value="PSJ38149.1"/>
    <property type="molecule type" value="Genomic_DNA"/>
</dbReference>
<reference evidence="1 2" key="1">
    <citation type="submission" date="2018-03" db="EMBL/GenBank/DDBJ databases">
        <title>The draft genome of Sphingosinicella sp. GL-C-18.</title>
        <authorList>
            <person name="Liu L."/>
            <person name="Li L."/>
            <person name="Liang L."/>
            <person name="Zhang X."/>
            <person name="Wang T."/>
        </authorList>
    </citation>
    <scope>NUCLEOTIDE SEQUENCE [LARGE SCALE GENOMIC DNA]</scope>
    <source>
        <strain evidence="1 2">GL-C-18</strain>
    </source>
</reference>
<keyword evidence="2" id="KW-1185">Reference proteome</keyword>
<name>A0A2P7QJL4_9SPHN</name>
<dbReference type="PANTHER" id="PTHR21174:SF0">
    <property type="entry name" value="HD PHOSPHOHYDROLASE FAMILY PROTEIN-RELATED"/>
    <property type="match status" value="1"/>
</dbReference>
<dbReference type="Proteomes" id="UP000241167">
    <property type="component" value="Unassembled WGS sequence"/>
</dbReference>
<proteinExistence type="predicted"/>
<evidence type="ECO:0000313" key="1">
    <source>
        <dbReference type="EMBL" id="PSJ38149.1"/>
    </source>
</evidence>
<dbReference type="OrthoDB" id="9808993at2"/>
<dbReference type="InterPro" id="IPR009218">
    <property type="entry name" value="HD_phosphohydro"/>
</dbReference>
<keyword evidence="1" id="KW-0378">Hydrolase</keyword>
<gene>
    <name evidence="1" type="ORF">C7I55_20340</name>
</gene>
<protein>
    <submittedName>
        <fullName evidence="1">Phosphohydrolase</fullName>
    </submittedName>
</protein>
<organism evidence="1 2">
    <name type="scientific">Allosphingosinicella deserti</name>
    <dbReference type="NCBI Taxonomy" id="2116704"/>
    <lineage>
        <taxon>Bacteria</taxon>
        <taxon>Pseudomonadati</taxon>
        <taxon>Pseudomonadota</taxon>
        <taxon>Alphaproteobacteria</taxon>
        <taxon>Sphingomonadales</taxon>
        <taxon>Sphingomonadaceae</taxon>
        <taxon>Allosphingosinicella</taxon>
    </lineage>
</organism>
<evidence type="ECO:0000313" key="2">
    <source>
        <dbReference type="Proteomes" id="UP000241167"/>
    </source>
</evidence>
<dbReference type="AlphaFoldDB" id="A0A2P7QJL4"/>
<dbReference type="PIRSF" id="PIRSF035170">
    <property type="entry name" value="HD_phosphohydro"/>
    <property type="match status" value="1"/>
</dbReference>
<comment type="caution">
    <text evidence="1">The sequence shown here is derived from an EMBL/GenBank/DDBJ whole genome shotgun (WGS) entry which is preliminary data.</text>
</comment>
<dbReference type="SUPFAM" id="SSF109604">
    <property type="entry name" value="HD-domain/PDEase-like"/>
    <property type="match status" value="1"/>
</dbReference>
<dbReference type="GO" id="GO:0016787">
    <property type="term" value="F:hydrolase activity"/>
    <property type="evidence" value="ECO:0007669"/>
    <property type="project" value="UniProtKB-KW"/>
</dbReference>
<dbReference type="PANTHER" id="PTHR21174">
    <property type="match status" value="1"/>
</dbReference>
<sequence length="194" mass="22011">MIDTDALQCLEARLRADHDVPGRAYHSFAHVEDCLTKLAHVDGIDDRERYLLRLAILWHDSIYDPTRNDNEARSAERAIRELTAVGSGSGEAQEVGRLILLTKGHRVTPGDRLGAILVSIDLSILGESPKRYRDYAEAIRQEYAHVPEALYRAGRRQVLEHILAADPLYPYPPLRDRYEAQARRNMAAEMERLG</sequence>